<proteinExistence type="predicted"/>
<protein>
    <submittedName>
        <fullName evidence="2">Uncharacterized protein</fullName>
    </submittedName>
</protein>
<accession>A0A9W4XK96</accession>
<dbReference type="AlphaFoldDB" id="A0A9W4XK96"/>
<reference evidence="2" key="1">
    <citation type="submission" date="2023-01" db="EMBL/GenBank/DDBJ databases">
        <authorList>
            <person name="Van Ghelder C."/>
            <person name="Rancurel C."/>
        </authorList>
    </citation>
    <scope>NUCLEOTIDE SEQUENCE</scope>
    <source>
        <strain evidence="2">CNCM I-4278</strain>
    </source>
</reference>
<evidence type="ECO:0000313" key="2">
    <source>
        <dbReference type="EMBL" id="CAI6331614.1"/>
    </source>
</evidence>
<organism evidence="2 3">
    <name type="scientific">Periconia digitata</name>
    <dbReference type="NCBI Taxonomy" id="1303443"/>
    <lineage>
        <taxon>Eukaryota</taxon>
        <taxon>Fungi</taxon>
        <taxon>Dikarya</taxon>
        <taxon>Ascomycota</taxon>
        <taxon>Pezizomycotina</taxon>
        <taxon>Dothideomycetes</taxon>
        <taxon>Pleosporomycetidae</taxon>
        <taxon>Pleosporales</taxon>
        <taxon>Massarineae</taxon>
        <taxon>Periconiaceae</taxon>
        <taxon>Periconia</taxon>
    </lineage>
</organism>
<comment type="caution">
    <text evidence="2">The sequence shown here is derived from an EMBL/GenBank/DDBJ whole genome shotgun (WGS) entry which is preliminary data.</text>
</comment>
<feature type="region of interest" description="Disordered" evidence="1">
    <location>
        <begin position="51"/>
        <end position="101"/>
    </location>
</feature>
<gene>
    <name evidence="2" type="ORF">PDIGIT_LOCUS4639</name>
</gene>
<dbReference type="EMBL" id="CAOQHR010000003">
    <property type="protein sequence ID" value="CAI6331614.1"/>
    <property type="molecule type" value="Genomic_DNA"/>
</dbReference>
<dbReference type="Proteomes" id="UP001152607">
    <property type="component" value="Unassembled WGS sequence"/>
</dbReference>
<sequence length="101" mass="10835">MLTLSSIGSASAESPLCSTFAFSLLLLRFRNDIPNVLSFACLYNMPLSHRKRWSAPSPTDEPICPNPGKSIAQTLSSPSLPAVMQPLPSGATPRDQHSPLV</sequence>
<evidence type="ECO:0000313" key="3">
    <source>
        <dbReference type="Proteomes" id="UP001152607"/>
    </source>
</evidence>
<keyword evidence="3" id="KW-1185">Reference proteome</keyword>
<evidence type="ECO:0000256" key="1">
    <source>
        <dbReference type="SAM" id="MobiDB-lite"/>
    </source>
</evidence>
<name>A0A9W4XK96_9PLEO</name>